<keyword evidence="6 7" id="KW-0472">Membrane</keyword>
<feature type="transmembrane region" description="Helical" evidence="7">
    <location>
        <begin position="407"/>
        <end position="428"/>
    </location>
</feature>
<feature type="transmembrane region" description="Helical" evidence="7">
    <location>
        <begin position="144"/>
        <end position="167"/>
    </location>
</feature>
<dbReference type="NCBIfam" id="TIGR00786">
    <property type="entry name" value="dctM"/>
    <property type="match status" value="1"/>
</dbReference>
<dbReference type="PIRSF" id="PIRSF006066">
    <property type="entry name" value="HI0050"/>
    <property type="match status" value="1"/>
</dbReference>
<evidence type="ECO:0000256" key="4">
    <source>
        <dbReference type="ARBA" id="ARBA00022692"/>
    </source>
</evidence>
<comment type="subcellular location">
    <subcellularLocation>
        <location evidence="1 7">Cell inner membrane</location>
        <topology evidence="1 7">Multi-pass membrane protein</topology>
    </subcellularLocation>
</comment>
<reference evidence="10" key="1">
    <citation type="submission" date="2016-11" db="EMBL/GenBank/DDBJ databases">
        <authorList>
            <person name="Varghese N."/>
            <person name="Submissions S."/>
        </authorList>
    </citation>
    <scope>NUCLEOTIDE SEQUENCE [LARGE SCALE GENOMIC DNA]</scope>
    <source>
        <strain evidence="10">DSM 29440</strain>
    </source>
</reference>
<feature type="transmembrane region" description="Helical" evidence="7">
    <location>
        <begin position="179"/>
        <end position="200"/>
    </location>
</feature>
<evidence type="ECO:0000256" key="5">
    <source>
        <dbReference type="ARBA" id="ARBA00022989"/>
    </source>
</evidence>
<accession>A0A1N6GUL2</accession>
<dbReference type="Pfam" id="PF06808">
    <property type="entry name" value="DctM"/>
    <property type="match status" value="1"/>
</dbReference>
<feature type="domain" description="TRAP C4-dicarboxylate transport system permease DctM subunit" evidence="8">
    <location>
        <begin position="11"/>
        <end position="424"/>
    </location>
</feature>
<evidence type="ECO:0000259" key="8">
    <source>
        <dbReference type="Pfam" id="PF06808"/>
    </source>
</evidence>
<comment type="similarity">
    <text evidence="7">Belongs to the TRAP transporter large permease family.</text>
</comment>
<keyword evidence="10" id="KW-1185">Reference proteome</keyword>
<dbReference type="PANTHER" id="PTHR33362:SF5">
    <property type="entry name" value="C4-DICARBOXYLATE TRAP TRANSPORTER LARGE PERMEASE PROTEIN DCTM"/>
    <property type="match status" value="1"/>
</dbReference>
<comment type="subunit">
    <text evidence="7">The complex comprises the extracytoplasmic solute receptor protein and the two transmembrane proteins.</text>
</comment>
<evidence type="ECO:0000256" key="3">
    <source>
        <dbReference type="ARBA" id="ARBA00022519"/>
    </source>
</evidence>
<feature type="transmembrane region" description="Helical" evidence="7">
    <location>
        <begin position="220"/>
        <end position="239"/>
    </location>
</feature>
<feature type="transmembrane region" description="Helical" evidence="7">
    <location>
        <begin position="245"/>
        <end position="262"/>
    </location>
</feature>
<dbReference type="EMBL" id="FSRL01000001">
    <property type="protein sequence ID" value="SIO11219.1"/>
    <property type="molecule type" value="Genomic_DNA"/>
</dbReference>
<dbReference type="STRING" id="1217970.SAMN05444002_2794"/>
<organism evidence="9 10">
    <name type="scientific">Vannielia litorea</name>
    <dbReference type="NCBI Taxonomy" id="1217970"/>
    <lineage>
        <taxon>Bacteria</taxon>
        <taxon>Pseudomonadati</taxon>
        <taxon>Pseudomonadota</taxon>
        <taxon>Alphaproteobacteria</taxon>
        <taxon>Rhodobacterales</taxon>
        <taxon>Paracoccaceae</taxon>
        <taxon>Vannielia</taxon>
    </lineage>
</organism>
<evidence type="ECO:0000256" key="6">
    <source>
        <dbReference type="ARBA" id="ARBA00023136"/>
    </source>
</evidence>
<dbReference type="InterPro" id="IPR010656">
    <property type="entry name" value="DctM"/>
</dbReference>
<dbReference type="GO" id="GO:0005886">
    <property type="term" value="C:plasma membrane"/>
    <property type="evidence" value="ECO:0007669"/>
    <property type="project" value="UniProtKB-SubCell"/>
</dbReference>
<protein>
    <recommendedName>
        <fullName evidence="7">TRAP transporter large permease protein</fullName>
    </recommendedName>
</protein>
<evidence type="ECO:0000313" key="10">
    <source>
        <dbReference type="Proteomes" id="UP000184932"/>
    </source>
</evidence>
<feature type="transmembrane region" description="Helical" evidence="7">
    <location>
        <begin position="322"/>
        <end position="349"/>
    </location>
</feature>
<keyword evidence="4 7" id="KW-0812">Transmembrane</keyword>
<evidence type="ECO:0000256" key="7">
    <source>
        <dbReference type="RuleBase" id="RU369079"/>
    </source>
</evidence>
<feature type="transmembrane region" description="Helical" evidence="7">
    <location>
        <begin position="98"/>
        <end position="123"/>
    </location>
</feature>
<evidence type="ECO:0000313" key="9">
    <source>
        <dbReference type="EMBL" id="SIO11219.1"/>
    </source>
</evidence>
<keyword evidence="3 7" id="KW-0997">Cell inner membrane</keyword>
<feature type="transmembrane region" description="Helical" evidence="7">
    <location>
        <begin position="361"/>
        <end position="387"/>
    </location>
</feature>
<keyword evidence="5 7" id="KW-1133">Transmembrane helix</keyword>
<evidence type="ECO:0000256" key="2">
    <source>
        <dbReference type="ARBA" id="ARBA00022475"/>
    </source>
</evidence>
<dbReference type="RefSeq" id="WP_074256772.1">
    <property type="nucleotide sequence ID" value="NZ_FSRL01000001.1"/>
</dbReference>
<dbReference type="GO" id="GO:0022857">
    <property type="term" value="F:transmembrane transporter activity"/>
    <property type="evidence" value="ECO:0007669"/>
    <property type="project" value="UniProtKB-UniRule"/>
</dbReference>
<gene>
    <name evidence="9" type="ORF">SAMN05444002_2794</name>
</gene>
<evidence type="ECO:0000256" key="1">
    <source>
        <dbReference type="ARBA" id="ARBA00004429"/>
    </source>
</evidence>
<sequence>MDTTTIALLGFASLLVLLFLRMSVGAAMLLVGAVGIYLIRPAASLPVVAGEIFGEATNYNLTILPLFILMGNLAGISGMSRDLYDAAHSWIGHLKGGLASATIVGCAGFSALSGSSLAAALTMGRVSLPEMQRFNYHDGLATGAIAAGGTLGILIPPSAGFVIYAILTEESIGRLFMAGILPGLLLTALFIVAIYIVVSLKPSKAPRAMGAESLAQRMAALLRALWIIGIIVLTIGGIYTGVFSAVEAAGIGAFLALLVCLLRRSLTWANLKEVTTSTLQSTGMVFFILFGAFVFKTFVGFTGVTYAMSQWVAAQGFGAMEVVIAILLVFIVLGTFMEGFAILVLTVPLVQPLLETLGVDLIWFGVLMVIVLEMALISPPVGVNVFVVKGIAPTVSLNTIFRGIWPFWIAMFVAVALILLIPGIALYLPDRMFG</sequence>
<comment type="function">
    <text evidence="7">Part of the tripartite ATP-independent periplasmic (TRAP) transport system.</text>
</comment>
<name>A0A1N6GUL2_9RHOB</name>
<keyword evidence="2" id="KW-1003">Cell membrane</keyword>
<keyword evidence="7" id="KW-0813">Transport</keyword>
<proteinExistence type="inferred from homology"/>
<dbReference type="Proteomes" id="UP000184932">
    <property type="component" value="Unassembled WGS sequence"/>
</dbReference>
<feature type="transmembrane region" description="Helical" evidence="7">
    <location>
        <begin position="6"/>
        <end position="39"/>
    </location>
</feature>
<feature type="transmembrane region" description="Helical" evidence="7">
    <location>
        <begin position="283"/>
        <end position="302"/>
    </location>
</feature>
<dbReference type="OrthoDB" id="9790209at2"/>
<feature type="transmembrane region" description="Helical" evidence="7">
    <location>
        <begin position="59"/>
        <end position="78"/>
    </location>
</feature>
<dbReference type="PANTHER" id="PTHR33362">
    <property type="entry name" value="SIALIC ACID TRAP TRANSPORTER PERMEASE PROTEIN SIAT-RELATED"/>
    <property type="match status" value="1"/>
</dbReference>
<dbReference type="AlphaFoldDB" id="A0A1N6GUL2"/>
<dbReference type="InterPro" id="IPR004681">
    <property type="entry name" value="TRAP_DctM"/>
</dbReference>